<evidence type="ECO:0000256" key="3">
    <source>
        <dbReference type="ARBA" id="ARBA00022723"/>
    </source>
</evidence>
<keyword evidence="6" id="KW-1015">Disulfide bond</keyword>
<keyword evidence="3" id="KW-0479">Metal-binding</keyword>
<comment type="caution">
    <text evidence="11">The sequence shown here is derived from an EMBL/GenBank/DDBJ whole genome shotgun (WGS) entry which is preliminary data.</text>
</comment>
<evidence type="ECO:0000256" key="5">
    <source>
        <dbReference type="ARBA" id="ARBA00022737"/>
    </source>
</evidence>
<dbReference type="CDD" id="cd14958">
    <property type="entry name" value="NHL_PAL_like"/>
    <property type="match status" value="1"/>
</dbReference>
<organism evidence="11 12">
    <name type="scientific">Polyplax serrata</name>
    <name type="common">Common mouse louse</name>
    <dbReference type="NCBI Taxonomy" id="468196"/>
    <lineage>
        <taxon>Eukaryota</taxon>
        <taxon>Metazoa</taxon>
        <taxon>Ecdysozoa</taxon>
        <taxon>Arthropoda</taxon>
        <taxon>Hexapoda</taxon>
        <taxon>Insecta</taxon>
        <taxon>Pterygota</taxon>
        <taxon>Neoptera</taxon>
        <taxon>Paraneoptera</taxon>
        <taxon>Psocodea</taxon>
        <taxon>Troctomorpha</taxon>
        <taxon>Phthiraptera</taxon>
        <taxon>Anoplura</taxon>
        <taxon>Polyplacidae</taxon>
        <taxon>Polyplax</taxon>
    </lineage>
</organism>
<reference evidence="11 12" key="1">
    <citation type="submission" date="2023-09" db="EMBL/GenBank/DDBJ databases">
        <title>Genomes of two closely related lineages of the louse Polyplax serrata with different host specificities.</title>
        <authorList>
            <person name="Martinu J."/>
            <person name="Tarabai H."/>
            <person name="Stefka J."/>
            <person name="Hypsa V."/>
        </authorList>
    </citation>
    <scope>NUCLEOTIDE SEQUENCE [LARGE SCALE GENOMIC DNA]</scope>
    <source>
        <strain evidence="11">98ZLc_SE</strain>
    </source>
</reference>
<evidence type="ECO:0000256" key="7">
    <source>
        <dbReference type="ARBA" id="ARBA00023180"/>
    </source>
</evidence>
<dbReference type="Proteomes" id="UP001359485">
    <property type="component" value="Unassembled WGS sequence"/>
</dbReference>
<dbReference type="EMBL" id="JAWJWF010000002">
    <property type="protein sequence ID" value="KAK6637622.1"/>
    <property type="molecule type" value="Genomic_DNA"/>
</dbReference>
<sequence>MATRSSQSHTILFHLVCAIVPSVICFSPQNADLKNLFYSDVTGLLNLQTDRSVPVHPVEVQGWPKKLPNLGQVVGVAVNPNHQPVIFHRGPRKWDETSFNESHHFQYIDEGPIPVDTILTLDSDTGEVIGSWGNNFFYLPHGLTIDNYGYYYMTDVGLHQVFKFKPGSRTPSLVFGQRFEPGSGLHHLCKPTDVAVATTGEIFIADGYCNSRILKYDSNGNLLYIIPQNEELLPLKVPHSITLLQDLDLLCIADRENMRVVCPGAGFRDFSMSSNPVVTVQEPDIGRIYAVTSYNNRIYAVNGPSLPMVQIRGLTIDPMDEAVTDQWTTAEGLQSPHDLEICHNTSSLYVTETEPGRVVKFRLMPLY</sequence>
<evidence type="ECO:0000256" key="4">
    <source>
        <dbReference type="ARBA" id="ARBA00022729"/>
    </source>
</evidence>
<dbReference type="PANTHER" id="PTHR10680">
    <property type="entry name" value="PEPTIDYL-GLYCINE ALPHA-AMIDATING MONOOXYGENASE"/>
    <property type="match status" value="1"/>
</dbReference>
<feature type="signal peptide" evidence="10">
    <location>
        <begin position="1"/>
        <end position="25"/>
    </location>
</feature>
<dbReference type="SUPFAM" id="SSF101898">
    <property type="entry name" value="NHL repeat"/>
    <property type="match status" value="1"/>
</dbReference>
<dbReference type="InterPro" id="IPR011042">
    <property type="entry name" value="6-blade_b-propeller_TolB-like"/>
</dbReference>
<name>A0ABR1BBB4_POLSC</name>
<comment type="cofactor">
    <cofactor evidence="1">
        <name>Zn(2+)</name>
        <dbReference type="ChEBI" id="CHEBI:29105"/>
    </cofactor>
</comment>
<proteinExistence type="predicted"/>
<keyword evidence="4 10" id="KW-0732">Signal</keyword>
<dbReference type="InterPro" id="IPR001258">
    <property type="entry name" value="NHL_repeat"/>
</dbReference>
<evidence type="ECO:0000256" key="6">
    <source>
        <dbReference type="ARBA" id="ARBA00023157"/>
    </source>
</evidence>
<evidence type="ECO:0000256" key="8">
    <source>
        <dbReference type="ARBA" id="ARBA00023239"/>
    </source>
</evidence>
<keyword evidence="12" id="KW-1185">Reference proteome</keyword>
<dbReference type="PRINTS" id="PR00790">
    <property type="entry name" value="PAMONOXGNASE"/>
</dbReference>
<keyword evidence="8" id="KW-0456">Lyase</keyword>
<evidence type="ECO:0000256" key="10">
    <source>
        <dbReference type="SAM" id="SignalP"/>
    </source>
</evidence>
<dbReference type="EC" id="4.3.2.5" evidence="2"/>
<dbReference type="Pfam" id="PF01436">
    <property type="entry name" value="NHL"/>
    <property type="match status" value="1"/>
</dbReference>
<dbReference type="InterPro" id="IPR000720">
    <property type="entry name" value="PHM/PAL"/>
</dbReference>
<evidence type="ECO:0000313" key="11">
    <source>
        <dbReference type="EMBL" id="KAK6637622.1"/>
    </source>
</evidence>
<protein>
    <recommendedName>
        <fullName evidence="2">peptidylamidoglycolate lyase</fullName>
        <ecNumber evidence="2">4.3.2.5</ecNumber>
    </recommendedName>
</protein>
<feature type="repeat" description="NHL" evidence="9">
    <location>
        <begin position="126"/>
        <end position="167"/>
    </location>
</feature>
<gene>
    <name evidence="11" type="ORF">RUM44_008044</name>
</gene>
<dbReference type="PANTHER" id="PTHR10680:SF37">
    <property type="entry name" value="PEPTIDYL-ALPHA-HYDROXYGLYCINE ALPHA-AMIDATING LYASE 2"/>
    <property type="match status" value="1"/>
</dbReference>
<keyword evidence="7" id="KW-0325">Glycoprotein</keyword>
<accession>A0ABR1BBB4</accession>
<keyword evidence="5" id="KW-0677">Repeat</keyword>
<feature type="repeat" description="NHL" evidence="9">
    <location>
        <begin position="180"/>
        <end position="219"/>
    </location>
</feature>
<evidence type="ECO:0000256" key="1">
    <source>
        <dbReference type="ARBA" id="ARBA00001947"/>
    </source>
</evidence>
<evidence type="ECO:0000313" key="12">
    <source>
        <dbReference type="Proteomes" id="UP001359485"/>
    </source>
</evidence>
<evidence type="ECO:0000256" key="2">
    <source>
        <dbReference type="ARBA" id="ARBA00012343"/>
    </source>
</evidence>
<dbReference type="PROSITE" id="PS51125">
    <property type="entry name" value="NHL"/>
    <property type="match status" value="2"/>
</dbReference>
<evidence type="ECO:0000256" key="9">
    <source>
        <dbReference type="PROSITE-ProRule" id="PRU00504"/>
    </source>
</evidence>
<dbReference type="Gene3D" id="2.120.10.30">
    <property type="entry name" value="TolB, C-terminal domain"/>
    <property type="match status" value="1"/>
</dbReference>
<feature type="chain" id="PRO_5045986981" description="peptidylamidoglycolate lyase" evidence="10">
    <location>
        <begin position="26"/>
        <end position="367"/>
    </location>
</feature>